<comment type="caution">
    <text evidence="4">The sequence shown here is derived from an EMBL/GenBank/DDBJ whole genome shotgun (WGS) entry which is preliminary data.</text>
</comment>
<organism evidence="4">
    <name type="scientific">marine sediment metagenome</name>
    <dbReference type="NCBI Taxonomy" id="412755"/>
    <lineage>
        <taxon>unclassified sequences</taxon>
        <taxon>metagenomes</taxon>
        <taxon>ecological metagenomes</taxon>
    </lineage>
</organism>
<dbReference type="AlphaFoldDB" id="X1FG31"/>
<gene>
    <name evidence="4" type="ORF">S03H2_08789</name>
</gene>
<evidence type="ECO:0000256" key="1">
    <source>
        <dbReference type="ARBA" id="ARBA00012831"/>
    </source>
</evidence>
<evidence type="ECO:0000313" key="4">
    <source>
        <dbReference type="EMBL" id="GAH19748.1"/>
    </source>
</evidence>
<dbReference type="GO" id="GO:0005737">
    <property type="term" value="C:cytoplasm"/>
    <property type="evidence" value="ECO:0007669"/>
    <property type="project" value="InterPro"/>
</dbReference>
<dbReference type="CDD" id="cd00862">
    <property type="entry name" value="ProRS_anticodon_zinc"/>
    <property type="match status" value="1"/>
</dbReference>
<dbReference type="Gene3D" id="3.30.110.30">
    <property type="entry name" value="C-terminal domain of ProRS"/>
    <property type="match status" value="1"/>
</dbReference>
<reference evidence="4" key="1">
    <citation type="journal article" date="2014" name="Front. Microbiol.">
        <title>High frequency of phylogenetically diverse reductive dehalogenase-homologous genes in deep subseafloor sedimentary metagenomes.</title>
        <authorList>
            <person name="Kawai M."/>
            <person name="Futagami T."/>
            <person name="Toyoda A."/>
            <person name="Takaki Y."/>
            <person name="Nishi S."/>
            <person name="Hori S."/>
            <person name="Arai W."/>
            <person name="Tsubouchi T."/>
            <person name="Morono Y."/>
            <person name="Uchiyama I."/>
            <person name="Ito T."/>
            <person name="Fujiyama A."/>
            <person name="Inagaki F."/>
            <person name="Takami H."/>
        </authorList>
    </citation>
    <scope>NUCLEOTIDE SEQUENCE</scope>
    <source>
        <strain evidence="4">Expedition CK06-06</strain>
    </source>
</reference>
<name>X1FG31_9ZZZZ</name>
<proteinExistence type="predicted"/>
<evidence type="ECO:0000259" key="3">
    <source>
        <dbReference type="SMART" id="SM00946"/>
    </source>
</evidence>
<dbReference type="InterPro" id="IPR004499">
    <property type="entry name" value="Pro-tRNA-ligase_IIa_arc-type"/>
</dbReference>
<dbReference type="InterPro" id="IPR004154">
    <property type="entry name" value="Anticodon-bd"/>
</dbReference>
<dbReference type="EMBL" id="BARU01004336">
    <property type="protein sequence ID" value="GAH19748.1"/>
    <property type="molecule type" value="Genomic_DNA"/>
</dbReference>
<accession>X1FG31</accession>
<sequence>VTFQTRDGGLDYVWATSWGVSTRLIGALIMTHSDDRGLVLPPKLASTEVVIIPIFKNKNKTEVIGYAHGLFDRLKSEFSVEINDDEQNSPGWKFAEAELQGIPLRIEAGPRDMSNKQAVLVRRDTGEKLTVPVQEVEAKIKELLEDIQNRLFYRALTFRKQNTHQINDYNTFRDFFKTGEGFVESGWCGNPECETRIKNETKATIRVLPFGRNEDEKGSCIFCGEKAKELAVFAKAY</sequence>
<dbReference type="Gene3D" id="3.40.50.800">
    <property type="entry name" value="Anticodon-binding domain"/>
    <property type="match status" value="1"/>
</dbReference>
<dbReference type="Pfam" id="PF09180">
    <property type="entry name" value="ProRS-C_1"/>
    <property type="match status" value="1"/>
</dbReference>
<dbReference type="SMART" id="SM00946">
    <property type="entry name" value="ProRS-C_1"/>
    <property type="match status" value="1"/>
</dbReference>
<dbReference type="InterPro" id="IPR016061">
    <property type="entry name" value="Pro-tRNA_ligase_II_C"/>
</dbReference>
<feature type="non-terminal residue" evidence="4">
    <location>
        <position position="1"/>
    </location>
</feature>
<dbReference type="GO" id="GO:0004827">
    <property type="term" value="F:proline-tRNA ligase activity"/>
    <property type="evidence" value="ECO:0007669"/>
    <property type="project" value="UniProtKB-EC"/>
</dbReference>
<dbReference type="GO" id="GO:0006433">
    <property type="term" value="P:prolyl-tRNA aminoacylation"/>
    <property type="evidence" value="ECO:0007669"/>
    <property type="project" value="InterPro"/>
</dbReference>
<dbReference type="PANTHER" id="PTHR43382">
    <property type="entry name" value="PROLYL-TRNA SYNTHETASE"/>
    <property type="match status" value="1"/>
</dbReference>
<dbReference type="InterPro" id="IPR045864">
    <property type="entry name" value="aa-tRNA-synth_II/BPL/LPL"/>
</dbReference>
<protein>
    <recommendedName>
        <fullName evidence="1">proline--tRNA ligase</fullName>
        <ecNumber evidence="1">6.1.1.15</ecNumber>
    </recommendedName>
</protein>
<dbReference type="Gene3D" id="3.30.930.10">
    <property type="entry name" value="Bira Bifunctional Protein, Domain 2"/>
    <property type="match status" value="1"/>
</dbReference>
<dbReference type="GO" id="GO:0005524">
    <property type="term" value="F:ATP binding"/>
    <property type="evidence" value="ECO:0007669"/>
    <property type="project" value="InterPro"/>
</dbReference>
<dbReference type="SUPFAM" id="SSF64586">
    <property type="entry name" value="C-terminal domain of ProRS"/>
    <property type="match status" value="1"/>
</dbReference>
<dbReference type="SUPFAM" id="SSF52954">
    <property type="entry name" value="Class II aaRS ABD-related"/>
    <property type="match status" value="1"/>
</dbReference>
<evidence type="ECO:0000256" key="2">
    <source>
        <dbReference type="ARBA" id="ARBA00022917"/>
    </source>
</evidence>
<dbReference type="InterPro" id="IPR017449">
    <property type="entry name" value="Pro-tRNA_synth_II"/>
</dbReference>
<dbReference type="PANTHER" id="PTHR43382:SF2">
    <property type="entry name" value="BIFUNCTIONAL GLUTAMATE_PROLINE--TRNA LIGASE"/>
    <property type="match status" value="1"/>
</dbReference>
<keyword evidence="2" id="KW-0648">Protein biosynthesis</keyword>
<feature type="domain" description="Proline-tRNA ligase class II C-terminal" evidence="3">
    <location>
        <begin position="169"/>
        <end position="237"/>
    </location>
</feature>
<dbReference type="EC" id="6.1.1.15" evidence="1"/>
<dbReference type="InterPro" id="IPR036621">
    <property type="entry name" value="Anticodon-bd_dom_sf"/>
</dbReference>
<dbReference type="SUPFAM" id="SSF55681">
    <property type="entry name" value="Class II aaRS and biotin synthetases"/>
    <property type="match status" value="1"/>
</dbReference>
<dbReference type="Pfam" id="PF03129">
    <property type="entry name" value="HGTP_anticodon"/>
    <property type="match status" value="1"/>
</dbReference>
<dbReference type="GO" id="GO:0017101">
    <property type="term" value="C:aminoacyl-tRNA synthetase multienzyme complex"/>
    <property type="evidence" value="ECO:0007669"/>
    <property type="project" value="TreeGrafter"/>
</dbReference>